<name>A0ABY5VQS8_9ACTN</name>
<dbReference type="PANTHER" id="PTHR37816">
    <property type="entry name" value="YALI0E33011P"/>
    <property type="match status" value="1"/>
</dbReference>
<organism evidence="1 2">
    <name type="scientific">Dactylosporangium fulvum</name>
    <dbReference type="NCBI Taxonomy" id="53359"/>
    <lineage>
        <taxon>Bacteria</taxon>
        <taxon>Bacillati</taxon>
        <taxon>Actinomycetota</taxon>
        <taxon>Actinomycetes</taxon>
        <taxon>Micromonosporales</taxon>
        <taxon>Micromonosporaceae</taxon>
        <taxon>Dactylosporangium</taxon>
    </lineage>
</organism>
<reference evidence="1" key="1">
    <citation type="submission" date="2021-04" db="EMBL/GenBank/DDBJ databases">
        <authorList>
            <person name="Hartkoorn R.C."/>
            <person name="Beaudoing E."/>
            <person name="Hot D."/>
        </authorList>
    </citation>
    <scope>NUCLEOTIDE SEQUENCE</scope>
    <source>
        <strain evidence="1">NRRL B-16292</strain>
    </source>
</reference>
<evidence type="ECO:0000313" key="2">
    <source>
        <dbReference type="Proteomes" id="UP001059617"/>
    </source>
</evidence>
<dbReference type="Proteomes" id="UP001059617">
    <property type="component" value="Chromosome"/>
</dbReference>
<dbReference type="SUPFAM" id="SSF52540">
    <property type="entry name" value="P-loop containing nucleoside triphosphate hydrolases"/>
    <property type="match status" value="1"/>
</dbReference>
<dbReference type="Gene3D" id="3.40.50.300">
    <property type="entry name" value="P-loop containing nucleotide triphosphate hydrolases"/>
    <property type="match status" value="1"/>
</dbReference>
<evidence type="ECO:0000313" key="1">
    <source>
        <dbReference type="EMBL" id="UWP79416.1"/>
    </source>
</evidence>
<keyword evidence="1" id="KW-0808">Transferase</keyword>
<keyword evidence="2" id="KW-1185">Reference proteome</keyword>
<dbReference type="PANTHER" id="PTHR37816:SF1">
    <property type="entry name" value="TOXIN"/>
    <property type="match status" value="1"/>
</dbReference>
<keyword evidence="1" id="KW-0418">Kinase</keyword>
<dbReference type="Pfam" id="PF01202">
    <property type="entry name" value="SKI"/>
    <property type="match status" value="1"/>
</dbReference>
<gene>
    <name evidence="1" type="ORF">Dfulv_30145</name>
</gene>
<dbReference type="InterPro" id="IPR052922">
    <property type="entry name" value="Cytidylate_Kinase-2"/>
</dbReference>
<dbReference type="RefSeq" id="WP_259857136.1">
    <property type="nucleotide sequence ID" value="NZ_BAAAST010000137.1"/>
</dbReference>
<protein>
    <submittedName>
        <fullName evidence="1">Adenylate kinase</fullName>
    </submittedName>
</protein>
<dbReference type="InterPro" id="IPR027417">
    <property type="entry name" value="P-loop_NTPase"/>
</dbReference>
<dbReference type="InterPro" id="IPR031322">
    <property type="entry name" value="Shikimate/glucono_kinase"/>
</dbReference>
<dbReference type="EMBL" id="CP073720">
    <property type="protein sequence ID" value="UWP79416.1"/>
    <property type="molecule type" value="Genomic_DNA"/>
</dbReference>
<proteinExistence type="predicted"/>
<dbReference type="GO" id="GO:0016301">
    <property type="term" value="F:kinase activity"/>
    <property type="evidence" value="ECO:0007669"/>
    <property type="project" value="UniProtKB-KW"/>
</dbReference>
<sequence length="177" mass="20660">MRRISMVGNSGSGKTTVGRALAARLGAPFVELDGIFHQPGWQPLETGEFRRRVEEAVAGDDWVVDGNYSAVRDLVWDRADTVVWFDLPRRTVMRQVVIRTLWRGLTRQELWNGNRERLRDLLNSDPEESVIRWAWTQHGKYCRRYRAAATDPRYARLTFVRIASRADARHLLERVRR</sequence>
<reference evidence="1" key="2">
    <citation type="submission" date="2022-09" db="EMBL/GenBank/DDBJ databases">
        <title>Biosynthetic gene clusters of Dactylosporangioum fulvum.</title>
        <authorList>
            <person name="Caradec T."/>
        </authorList>
    </citation>
    <scope>NUCLEOTIDE SEQUENCE</scope>
    <source>
        <strain evidence="1">NRRL B-16292</strain>
    </source>
</reference>
<accession>A0ABY5VQS8</accession>